<dbReference type="Proteomes" id="UP001500751">
    <property type="component" value="Unassembled WGS sequence"/>
</dbReference>
<evidence type="ECO:0000313" key="1">
    <source>
        <dbReference type="EMBL" id="GAA2039236.1"/>
    </source>
</evidence>
<name>A0ABP5G2U0_9ACTN</name>
<gene>
    <name evidence="1" type="ORF">GCM10009839_46390</name>
</gene>
<organism evidence="1 2">
    <name type="scientific">Catenulispora yoronensis</name>
    <dbReference type="NCBI Taxonomy" id="450799"/>
    <lineage>
        <taxon>Bacteria</taxon>
        <taxon>Bacillati</taxon>
        <taxon>Actinomycetota</taxon>
        <taxon>Actinomycetes</taxon>
        <taxon>Catenulisporales</taxon>
        <taxon>Catenulisporaceae</taxon>
        <taxon>Catenulispora</taxon>
    </lineage>
</organism>
<reference evidence="2" key="1">
    <citation type="journal article" date="2019" name="Int. J. Syst. Evol. Microbiol.">
        <title>The Global Catalogue of Microorganisms (GCM) 10K type strain sequencing project: providing services to taxonomists for standard genome sequencing and annotation.</title>
        <authorList>
            <consortium name="The Broad Institute Genomics Platform"/>
            <consortium name="The Broad Institute Genome Sequencing Center for Infectious Disease"/>
            <person name="Wu L."/>
            <person name="Ma J."/>
        </authorList>
    </citation>
    <scope>NUCLEOTIDE SEQUENCE [LARGE SCALE GENOMIC DNA]</scope>
    <source>
        <strain evidence="2">JCM 16014</strain>
    </source>
</reference>
<protein>
    <submittedName>
        <fullName evidence="1">Uncharacterized protein</fullName>
    </submittedName>
</protein>
<sequence>MSTVTELETSIGTTANGGPRITRIWHCGEHTVRARVAHDSNREQSYALAEVLTPAYEWTKLCETPPEDFHYGHGYRRNKVAKTPSETELLALADDLMSRAAIILRVPAA</sequence>
<accession>A0ABP5G2U0</accession>
<comment type="caution">
    <text evidence="1">The sequence shown here is derived from an EMBL/GenBank/DDBJ whole genome shotgun (WGS) entry which is preliminary data.</text>
</comment>
<dbReference type="EMBL" id="BAAAQN010000028">
    <property type="protein sequence ID" value="GAA2039236.1"/>
    <property type="molecule type" value="Genomic_DNA"/>
</dbReference>
<evidence type="ECO:0000313" key="2">
    <source>
        <dbReference type="Proteomes" id="UP001500751"/>
    </source>
</evidence>
<keyword evidence="2" id="KW-1185">Reference proteome</keyword>
<dbReference type="RefSeq" id="WP_344667743.1">
    <property type="nucleotide sequence ID" value="NZ_BAAAQN010000028.1"/>
</dbReference>
<proteinExistence type="predicted"/>